<keyword evidence="4" id="KW-0804">Transcription</keyword>
<dbReference type="InterPro" id="IPR013325">
    <property type="entry name" value="RNA_pol_sigma_r2"/>
</dbReference>
<dbReference type="Gene3D" id="1.10.10.10">
    <property type="entry name" value="Winged helix-like DNA-binding domain superfamily/Winged helix DNA-binding domain"/>
    <property type="match status" value="1"/>
</dbReference>
<feature type="domain" description="RNA polymerase sigma-70 region 2" evidence="5">
    <location>
        <begin position="45"/>
        <end position="111"/>
    </location>
</feature>
<dbReference type="Proteomes" id="UP000445000">
    <property type="component" value="Unassembled WGS sequence"/>
</dbReference>
<organism evidence="7 8">
    <name type="scientific">Steroidobacter agaridevorans</name>
    <dbReference type="NCBI Taxonomy" id="2695856"/>
    <lineage>
        <taxon>Bacteria</taxon>
        <taxon>Pseudomonadati</taxon>
        <taxon>Pseudomonadota</taxon>
        <taxon>Gammaproteobacteria</taxon>
        <taxon>Steroidobacterales</taxon>
        <taxon>Steroidobacteraceae</taxon>
        <taxon>Steroidobacter</taxon>
    </lineage>
</organism>
<evidence type="ECO:0000256" key="4">
    <source>
        <dbReference type="ARBA" id="ARBA00023163"/>
    </source>
</evidence>
<dbReference type="NCBIfam" id="TIGR02937">
    <property type="entry name" value="sigma70-ECF"/>
    <property type="match status" value="1"/>
</dbReference>
<dbReference type="EMBL" id="BLJN01000002">
    <property type="protein sequence ID" value="GFE80492.1"/>
    <property type="molecule type" value="Genomic_DNA"/>
</dbReference>
<dbReference type="InterPro" id="IPR013324">
    <property type="entry name" value="RNA_pol_sigma_r3/r4-like"/>
</dbReference>
<dbReference type="Pfam" id="PF04542">
    <property type="entry name" value="Sigma70_r2"/>
    <property type="match status" value="1"/>
</dbReference>
<dbReference type="GO" id="GO:0000428">
    <property type="term" value="C:DNA-directed RNA polymerase complex"/>
    <property type="evidence" value="ECO:0007669"/>
    <property type="project" value="UniProtKB-KW"/>
</dbReference>
<comment type="caution">
    <text evidence="7">The sequence shown here is derived from an EMBL/GenBank/DDBJ whole genome shotgun (WGS) entry which is preliminary data.</text>
</comment>
<dbReference type="AlphaFoldDB" id="A0A829YCY3"/>
<keyword evidence="8" id="KW-1185">Reference proteome</keyword>
<comment type="similarity">
    <text evidence="1">Belongs to the sigma-70 factor family. ECF subfamily.</text>
</comment>
<evidence type="ECO:0000256" key="2">
    <source>
        <dbReference type="ARBA" id="ARBA00023015"/>
    </source>
</evidence>
<dbReference type="SUPFAM" id="SSF88946">
    <property type="entry name" value="Sigma2 domain of RNA polymerase sigma factors"/>
    <property type="match status" value="1"/>
</dbReference>
<gene>
    <name evidence="7" type="primary">rpoE_5</name>
    <name evidence="7" type="ORF">GCM10011487_24920</name>
</gene>
<proteinExistence type="inferred from homology"/>
<dbReference type="InterPro" id="IPR013249">
    <property type="entry name" value="RNA_pol_sigma70_r4_t2"/>
</dbReference>
<dbReference type="GO" id="GO:0016987">
    <property type="term" value="F:sigma factor activity"/>
    <property type="evidence" value="ECO:0007669"/>
    <property type="project" value="UniProtKB-KW"/>
</dbReference>
<dbReference type="PANTHER" id="PTHR43133:SF32">
    <property type="entry name" value="BLR3042 PROTEIN"/>
    <property type="match status" value="1"/>
</dbReference>
<dbReference type="InterPro" id="IPR039425">
    <property type="entry name" value="RNA_pol_sigma-70-like"/>
</dbReference>
<accession>A0A829YCY3</accession>
<keyword evidence="3" id="KW-0731">Sigma factor</keyword>
<dbReference type="Gene3D" id="1.10.1740.10">
    <property type="match status" value="1"/>
</dbReference>
<evidence type="ECO:0000259" key="5">
    <source>
        <dbReference type="Pfam" id="PF04542"/>
    </source>
</evidence>
<dbReference type="SUPFAM" id="SSF88659">
    <property type="entry name" value="Sigma3 and sigma4 domains of RNA polymerase sigma factors"/>
    <property type="match status" value="1"/>
</dbReference>
<evidence type="ECO:0000256" key="1">
    <source>
        <dbReference type="ARBA" id="ARBA00010641"/>
    </source>
</evidence>
<feature type="domain" description="RNA polymerase sigma factor 70 region 4 type 2" evidence="6">
    <location>
        <begin position="137"/>
        <end position="189"/>
    </location>
</feature>
<dbReference type="GO" id="GO:0003677">
    <property type="term" value="F:DNA binding"/>
    <property type="evidence" value="ECO:0007669"/>
    <property type="project" value="InterPro"/>
</dbReference>
<dbReference type="InterPro" id="IPR014284">
    <property type="entry name" value="RNA_pol_sigma-70_dom"/>
</dbReference>
<dbReference type="Pfam" id="PF08281">
    <property type="entry name" value="Sigma70_r4_2"/>
    <property type="match status" value="1"/>
</dbReference>
<dbReference type="InterPro" id="IPR007627">
    <property type="entry name" value="RNA_pol_sigma70_r2"/>
</dbReference>
<dbReference type="InterPro" id="IPR036388">
    <property type="entry name" value="WH-like_DNA-bd_sf"/>
</dbReference>
<reference evidence="8" key="1">
    <citation type="submission" date="2020-01" db="EMBL/GenBank/DDBJ databases">
        <title>'Steroidobacter agaridevorans' sp. nov., agar-degrading bacteria isolated from rhizosphere soils.</title>
        <authorList>
            <person name="Ikenaga M."/>
            <person name="Kataoka M."/>
            <person name="Murouchi A."/>
            <person name="Katsuragi S."/>
            <person name="Sakai M."/>
        </authorList>
    </citation>
    <scope>NUCLEOTIDE SEQUENCE [LARGE SCALE GENOMIC DNA]</scope>
    <source>
        <strain evidence="8">YU21-B</strain>
    </source>
</reference>
<evidence type="ECO:0000259" key="6">
    <source>
        <dbReference type="Pfam" id="PF08281"/>
    </source>
</evidence>
<evidence type="ECO:0000256" key="3">
    <source>
        <dbReference type="ARBA" id="ARBA00023082"/>
    </source>
</evidence>
<dbReference type="PANTHER" id="PTHR43133">
    <property type="entry name" value="RNA POLYMERASE ECF-TYPE SIGMA FACTO"/>
    <property type="match status" value="1"/>
</dbReference>
<keyword evidence="7" id="KW-0240">DNA-directed RNA polymerase</keyword>
<evidence type="ECO:0000313" key="8">
    <source>
        <dbReference type="Proteomes" id="UP000445000"/>
    </source>
</evidence>
<keyword evidence="2" id="KW-0805">Transcription regulation</keyword>
<dbReference type="GO" id="GO:0006352">
    <property type="term" value="P:DNA-templated transcription initiation"/>
    <property type="evidence" value="ECO:0007669"/>
    <property type="project" value="InterPro"/>
</dbReference>
<evidence type="ECO:0000313" key="7">
    <source>
        <dbReference type="EMBL" id="GFE80492.1"/>
    </source>
</evidence>
<dbReference type="CDD" id="cd06171">
    <property type="entry name" value="Sigma70_r4"/>
    <property type="match status" value="1"/>
</dbReference>
<sequence length="211" mass="24193">MMTRTHNESGPRLAVAKPSTLSNNEAELALIRRVSLRDRAALRELYLLYHRRLSRFLMRLTQRQDVAEEVINDTLLVVWNSADRFRGDSRVSTWIVGIAYRRALKSIRRRRSFELLELEATDSLVGVDGLQACETQEWIEEALEELPIEQRMCLELAYVLGHSCEEISVITSCPVNTVKTRLYHARRKLSTLLPRLAGNPPNTPPNNNQSP</sequence>
<name>A0A829YCY3_9GAMM</name>
<protein>
    <submittedName>
        <fullName evidence="7">DNA-directed RNA polymerase sigma-70 factor</fullName>
    </submittedName>
</protein>